<keyword evidence="1" id="KW-0812">Transmembrane</keyword>
<keyword evidence="3" id="KW-1185">Reference proteome</keyword>
<accession>A0A1R2AS16</accession>
<evidence type="ECO:0008006" key="4">
    <source>
        <dbReference type="Google" id="ProtNLM"/>
    </source>
</evidence>
<keyword evidence="1" id="KW-0472">Membrane</keyword>
<feature type="transmembrane region" description="Helical" evidence="1">
    <location>
        <begin position="49"/>
        <end position="71"/>
    </location>
</feature>
<dbReference type="AlphaFoldDB" id="A0A1R2AS16"/>
<evidence type="ECO:0000313" key="3">
    <source>
        <dbReference type="Proteomes" id="UP000187209"/>
    </source>
</evidence>
<reference evidence="2 3" key="1">
    <citation type="submission" date="2016-11" db="EMBL/GenBank/DDBJ databases">
        <title>The macronuclear genome of Stentor coeruleus: a giant cell with tiny introns.</title>
        <authorList>
            <person name="Slabodnick M."/>
            <person name="Ruby J.G."/>
            <person name="Reiff S.B."/>
            <person name="Swart E.C."/>
            <person name="Gosai S."/>
            <person name="Prabakaran S."/>
            <person name="Witkowska E."/>
            <person name="Larue G.E."/>
            <person name="Fisher S."/>
            <person name="Freeman R.M."/>
            <person name="Gunawardena J."/>
            <person name="Chu W."/>
            <person name="Stover N.A."/>
            <person name="Gregory B.D."/>
            <person name="Nowacki M."/>
            <person name="Derisi J."/>
            <person name="Roy S.W."/>
            <person name="Marshall W.F."/>
            <person name="Sood P."/>
        </authorList>
    </citation>
    <scope>NUCLEOTIDE SEQUENCE [LARGE SCALE GENOMIC DNA]</scope>
    <source>
        <strain evidence="2">WM001</strain>
    </source>
</reference>
<protein>
    <recommendedName>
        <fullName evidence="4">LITAF domain-containing protein</fullName>
    </recommendedName>
</protein>
<dbReference type="Proteomes" id="UP000187209">
    <property type="component" value="Unassembled WGS sequence"/>
</dbReference>
<proteinExistence type="predicted"/>
<evidence type="ECO:0000313" key="2">
    <source>
        <dbReference type="EMBL" id="OMJ67333.1"/>
    </source>
</evidence>
<name>A0A1R2AS16_9CILI</name>
<keyword evidence="1" id="KW-1133">Transmembrane helix</keyword>
<comment type="caution">
    <text evidence="2">The sequence shown here is derived from an EMBL/GenBank/DDBJ whole genome shotgun (WGS) entry which is preliminary data.</text>
</comment>
<evidence type="ECO:0000256" key="1">
    <source>
        <dbReference type="SAM" id="Phobius"/>
    </source>
</evidence>
<dbReference type="EMBL" id="MPUH01001515">
    <property type="protein sequence ID" value="OMJ67333.1"/>
    <property type="molecule type" value="Genomic_DNA"/>
</dbReference>
<organism evidence="2 3">
    <name type="scientific">Stentor coeruleus</name>
    <dbReference type="NCBI Taxonomy" id="5963"/>
    <lineage>
        <taxon>Eukaryota</taxon>
        <taxon>Sar</taxon>
        <taxon>Alveolata</taxon>
        <taxon>Ciliophora</taxon>
        <taxon>Postciliodesmatophora</taxon>
        <taxon>Heterotrichea</taxon>
        <taxon>Heterotrichida</taxon>
        <taxon>Stentoridae</taxon>
        <taxon>Stentor</taxon>
    </lineage>
</organism>
<sequence length="89" mass="10285">MGNYYNLGVRSGIQGATGIPLYFVHLPLEPIQNPCLHENIISASVFTTLAWILFFVLFLICPLVSFLPFCFSIFKYQFYYCADCRFKLE</sequence>
<gene>
    <name evidence="2" type="ORF">SteCoe_35520</name>
</gene>